<dbReference type="Proteomes" id="UP001589834">
    <property type="component" value="Unassembled WGS sequence"/>
</dbReference>
<feature type="transmembrane region" description="Helical" evidence="2">
    <location>
        <begin position="50"/>
        <end position="76"/>
    </location>
</feature>
<keyword evidence="4" id="KW-0808">Transferase</keyword>
<dbReference type="EC" id="2.3.-.-" evidence="4"/>
<evidence type="ECO:0000313" key="4">
    <source>
        <dbReference type="EMBL" id="MFC0592304.1"/>
    </source>
</evidence>
<dbReference type="Pfam" id="PF01757">
    <property type="entry name" value="Acyl_transf_3"/>
    <property type="match status" value="1"/>
</dbReference>
<feature type="transmembrane region" description="Helical" evidence="2">
    <location>
        <begin position="247"/>
        <end position="267"/>
    </location>
</feature>
<gene>
    <name evidence="4" type="ORF">ACFFGG_07025</name>
</gene>
<dbReference type="InterPro" id="IPR050879">
    <property type="entry name" value="Acyltransferase_3"/>
</dbReference>
<evidence type="ECO:0000313" key="5">
    <source>
        <dbReference type="Proteomes" id="UP001589834"/>
    </source>
</evidence>
<dbReference type="PANTHER" id="PTHR23028">
    <property type="entry name" value="ACETYLTRANSFERASE"/>
    <property type="match status" value="1"/>
</dbReference>
<feature type="domain" description="Acyltransferase 3" evidence="3">
    <location>
        <begin position="14"/>
        <end position="365"/>
    </location>
</feature>
<dbReference type="InterPro" id="IPR002656">
    <property type="entry name" value="Acyl_transf_3_dom"/>
</dbReference>
<evidence type="ECO:0000259" key="3">
    <source>
        <dbReference type="Pfam" id="PF01757"/>
    </source>
</evidence>
<dbReference type="EMBL" id="JBHLTN010000014">
    <property type="protein sequence ID" value="MFC0592304.1"/>
    <property type="molecule type" value="Genomic_DNA"/>
</dbReference>
<evidence type="ECO:0000256" key="2">
    <source>
        <dbReference type="SAM" id="Phobius"/>
    </source>
</evidence>
<feature type="transmembrane region" description="Helical" evidence="2">
    <location>
        <begin position="351"/>
        <end position="369"/>
    </location>
</feature>
<proteinExistence type="predicted"/>
<organism evidence="4 5">
    <name type="scientific">Ottowia pentelensis</name>
    <dbReference type="NCBI Taxonomy" id="511108"/>
    <lineage>
        <taxon>Bacteria</taxon>
        <taxon>Pseudomonadati</taxon>
        <taxon>Pseudomonadota</taxon>
        <taxon>Betaproteobacteria</taxon>
        <taxon>Burkholderiales</taxon>
        <taxon>Comamonadaceae</taxon>
        <taxon>Ottowia</taxon>
    </lineage>
</organism>
<feature type="region of interest" description="Disordered" evidence="1">
    <location>
        <begin position="388"/>
        <end position="413"/>
    </location>
</feature>
<feature type="transmembrane region" description="Helical" evidence="2">
    <location>
        <begin position="97"/>
        <end position="119"/>
    </location>
</feature>
<feature type="transmembrane region" description="Helical" evidence="2">
    <location>
        <begin position="156"/>
        <end position="172"/>
    </location>
</feature>
<dbReference type="PANTHER" id="PTHR23028:SF53">
    <property type="entry name" value="ACYL_TRANSF_3 DOMAIN-CONTAINING PROTEIN"/>
    <property type="match status" value="1"/>
</dbReference>
<keyword evidence="2" id="KW-0812">Transmembrane</keyword>
<feature type="transmembrane region" description="Helical" evidence="2">
    <location>
        <begin position="319"/>
        <end position="339"/>
    </location>
</feature>
<keyword evidence="4" id="KW-0012">Acyltransferase</keyword>
<keyword evidence="2" id="KW-1133">Transmembrane helix</keyword>
<feature type="transmembrane region" description="Helical" evidence="2">
    <location>
        <begin position="18"/>
        <end position="38"/>
    </location>
</feature>
<feature type="transmembrane region" description="Helical" evidence="2">
    <location>
        <begin position="279"/>
        <end position="298"/>
    </location>
</feature>
<comment type="caution">
    <text evidence="4">The sequence shown here is derived from an EMBL/GenBank/DDBJ whole genome shotgun (WGS) entry which is preliminary data.</text>
</comment>
<protein>
    <submittedName>
        <fullName evidence="4">Acyltransferase family protein</fullName>
        <ecNumber evidence="4">2.3.-.-</ecNumber>
    </submittedName>
</protein>
<evidence type="ECO:0000256" key="1">
    <source>
        <dbReference type="SAM" id="MobiDB-lite"/>
    </source>
</evidence>
<dbReference type="RefSeq" id="WP_377481484.1">
    <property type="nucleotide sequence ID" value="NZ_JBHLTN010000014.1"/>
</dbReference>
<feature type="transmembrane region" description="Helical" evidence="2">
    <location>
        <begin position="218"/>
        <end position="235"/>
    </location>
</feature>
<name>A0ABV6PR38_9BURK</name>
<reference evidence="4 5" key="1">
    <citation type="submission" date="2024-09" db="EMBL/GenBank/DDBJ databases">
        <authorList>
            <person name="Sun Q."/>
            <person name="Mori K."/>
        </authorList>
    </citation>
    <scope>NUCLEOTIDE SEQUENCE [LARGE SCALE GENOMIC DNA]</scope>
    <source>
        <strain evidence="4 5">NCAIM B.02336</strain>
    </source>
</reference>
<accession>A0ABV6PR38</accession>
<sequence>MNPVQSSPRYQRNFGLDLLRTIAISVVLMNHGFLGFFVGPGLSRWEGWRAALSACAVFSIEWLFVLSGFLIGSMMIRSFETRGGWGASARDFWLRRWFRTIPNYYLFLLVNALLAWWGVEEGRFAWSFALFSQNLASAQVKPLFFAEAWSLALDEWFYFLMPLLLGLAALLTRLERRQLFWIVAGLLIGVPSVLRTVVTPSAHFFQWDDDIRRVTLMHLDATGWGVVAAILSRWHPRWWASWQGAKALLGLTLTIGAAAAMFYFMLIDWRGFAGGRFNDLALIAAPGVGIVLILPWLASQRAGVPGLRWLAARMGDYSYSVYLCHFPLMLLMVHFAKALGLDLGIHVGWMVPLWLVLVLALSALVFHIFEKPVSDLRERFTRRVQAGPFGTQPVLEPGVRRREPMVPAPSPDP</sequence>
<keyword evidence="2" id="KW-0472">Membrane</keyword>
<dbReference type="GO" id="GO:0016746">
    <property type="term" value="F:acyltransferase activity"/>
    <property type="evidence" value="ECO:0007669"/>
    <property type="project" value="UniProtKB-KW"/>
</dbReference>
<feature type="transmembrane region" description="Helical" evidence="2">
    <location>
        <begin position="179"/>
        <end position="198"/>
    </location>
</feature>
<keyword evidence="5" id="KW-1185">Reference proteome</keyword>